<evidence type="ECO:0000313" key="2">
    <source>
        <dbReference type="Proteomes" id="UP000054538"/>
    </source>
</evidence>
<dbReference type="AlphaFoldDB" id="A0A0D0DVS2"/>
<reference evidence="2" key="2">
    <citation type="submission" date="2015-01" db="EMBL/GenBank/DDBJ databases">
        <title>Evolutionary Origins and Diversification of the Mycorrhizal Mutualists.</title>
        <authorList>
            <consortium name="DOE Joint Genome Institute"/>
            <consortium name="Mycorrhizal Genomics Consortium"/>
            <person name="Kohler A."/>
            <person name="Kuo A."/>
            <person name="Nagy L.G."/>
            <person name="Floudas D."/>
            <person name="Copeland A."/>
            <person name="Barry K.W."/>
            <person name="Cichocki N."/>
            <person name="Veneault-Fourrey C."/>
            <person name="LaButti K."/>
            <person name="Lindquist E.A."/>
            <person name="Lipzen A."/>
            <person name="Lundell T."/>
            <person name="Morin E."/>
            <person name="Murat C."/>
            <person name="Riley R."/>
            <person name="Ohm R."/>
            <person name="Sun H."/>
            <person name="Tunlid A."/>
            <person name="Henrissat B."/>
            <person name="Grigoriev I.V."/>
            <person name="Hibbett D.S."/>
            <person name="Martin F."/>
        </authorList>
    </citation>
    <scope>NUCLEOTIDE SEQUENCE [LARGE SCALE GENOMIC DNA]</scope>
    <source>
        <strain evidence="2">Ve08.2h10</strain>
    </source>
</reference>
<reference evidence="1 2" key="1">
    <citation type="submission" date="2014-04" db="EMBL/GenBank/DDBJ databases">
        <authorList>
            <consortium name="DOE Joint Genome Institute"/>
            <person name="Kuo A."/>
            <person name="Kohler A."/>
            <person name="Jargeat P."/>
            <person name="Nagy L.G."/>
            <person name="Floudas D."/>
            <person name="Copeland A."/>
            <person name="Barry K.W."/>
            <person name="Cichocki N."/>
            <person name="Veneault-Fourrey C."/>
            <person name="LaButti K."/>
            <person name="Lindquist E.A."/>
            <person name="Lipzen A."/>
            <person name="Lundell T."/>
            <person name="Morin E."/>
            <person name="Murat C."/>
            <person name="Sun H."/>
            <person name="Tunlid A."/>
            <person name="Henrissat B."/>
            <person name="Grigoriev I.V."/>
            <person name="Hibbett D.S."/>
            <person name="Martin F."/>
            <person name="Nordberg H.P."/>
            <person name="Cantor M.N."/>
            <person name="Hua S.X."/>
        </authorList>
    </citation>
    <scope>NUCLEOTIDE SEQUENCE [LARGE SCALE GENOMIC DNA]</scope>
    <source>
        <strain evidence="1 2">Ve08.2h10</strain>
    </source>
</reference>
<keyword evidence="2" id="KW-1185">Reference proteome</keyword>
<gene>
    <name evidence="1" type="ORF">PAXRUDRAFT_132834</name>
</gene>
<accession>A0A0D0DVS2</accession>
<proteinExistence type="predicted"/>
<dbReference type="OrthoDB" id="10477276at2759"/>
<dbReference type="HOGENOM" id="CLU_2794691_0_0_1"/>
<dbReference type="InParanoid" id="A0A0D0DVS2"/>
<evidence type="ECO:0000313" key="1">
    <source>
        <dbReference type="EMBL" id="KIK99083.1"/>
    </source>
</evidence>
<dbReference type="EMBL" id="KN824870">
    <property type="protein sequence ID" value="KIK99083.1"/>
    <property type="molecule type" value="Genomic_DNA"/>
</dbReference>
<protein>
    <submittedName>
        <fullName evidence="1">Unplaced genomic scaffold scaffold_48, whole genome shotgun sequence</fullName>
    </submittedName>
</protein>
<sequence>MGAIWLTSQNYRAQKATCPVQHTEQDWGHSLPDEVDIPGCRDNFPPEVDLSILDTQPRKKTASASSEP</sequence>
<name>A0A0D0DVS2_9AGAM</name>
<organism evidence="1 2">
    <name type="scientific">Paxillus rubicundulus Ve08.2h10</name>
    <dbReference type="NCBI Taxonomy" id="930991"/>
    <lineage>
        <taxon>Eukaryota</taxon>
        <taxon>Fungi</taxon>
        <taxon>Dikarya</taxon>
        <taxon>Basidiomycota</taxon>
        <taxon>Agaricomycotina</taxon>
        <taxon>Agaricomycetes</taxon>
        <taxon>Agaricomycetidae</taxon>
        <taxon>Boletales</taxon>
        <taxon>Paxilineae</taxon>
        <taxon>Paxillaceae</taxon>
        <taxon>Paxillus</taxon>
    </lineage>
</organism>
<dbReference type="Proteomes" id="UP000054538">
    <property type="component" value="Unassembled WGS sequence"/>
</dbReference>